<feature type="transmembrane region" description="Helical" evidence="8">
    <location>
        <begin position="401"/>
        <end position="427"/>
    </location>
</feature>
<organism evidence="10 11">
    <name type="scientific">Trichoderma harzianum</name>
    <name type="common">Hypocrea lixii</name>
    <dbReference type="NCBI Taxonomy" id="5544"/>
    <lineage>
        <taxon>Eukaryota</taxon>
        <taxon>Fungi</taxon>
        <taxon>Dikarya</taxon>
        <taxon>Ascomycota</taxon>
        <taxon>Pezizomycotina</taxon>
        <taxon>Sordariomycetes</taxon>
        <taxon>Hypocreomycetidae</taxon>
        <taxon>Hypocreales</taxon>
        <taxon>Hypocreaceae</taxon>
        <taxon>Trichoderma</taxon>
    </lineage>
</organism>
<feature type="transmembrane region" description="Helical" evidence="8">
    <location>
        <begin position="126"/>
        <end position="144"/>
    </location>
</feature>
<keyword evidence="5 8" id="KW-1133">Transmembrane helix</keyword>
<evidence type="ECO:0000256" key="7">
    <source>
        <dbReference type="SAM" id="MobiDB-lite"/>
    </source>
</evidence>
<accession>A0A0G0ATF3</accession>
<feature type="transmembrane region" description="Helical" evidence="8">
    <location>
        <begin position="511"/>
        <end position="533"/>
    </location>
</feature>
<dbReference type="GO" id="GO:0022857">
    <property type="term" value="F:transmembrane transporter activity"/>
    <property type="evidence" value="ECO:0007669"/>
    <property type="project" value="InterPro"/>
</dbReference>
<dbReference type="InterPro" id="IPR005829">
    <property type="entry name" value="Sugar_transporter_CS"/>
</dbReference>
<name>A0A0G0ATF3_TRIHA</name>
<feature type="transmembrane region" description="Helical" evidence="8">
    <location>
        <begin position="264"/>
        <end position="285"/>
    </location>
</feature>
<evidence type="ECO:0000256" key="2">
    <source>
        <dbReference type="ARBA" id="ARBA00010992"/>
    </source>
</evidence>
<feature type="transmembrane region" description="Helical" evidence="8">
    <location>
        <begin position="297"/>
        <end position="317"/>
    </location>
</feature>
<dbReference type="GO" id="GO:0015798">
    <property type="term" value="P:myo-inositol transport"/>
    <property type="evidence" value="ECO:0007669"/>
    <property type="project" value="UniProtKB-ARBA"/>
</dbReference>
<protein>
    <recommendedName>
        <fullName evidence="9">Major facilitator superfamily (MFS) profile domain-containing protein</fullName>
    </recommendedName>
</protein>
<keyword evidence="4 8" id="KW-0812">Transmembrane</keyword>
<feature type="region of interest" description="Disordered" evidence="7">
    <location>
        <begin position="1"/>
        <end position="33"/>
    </location>
</feature>
<dbReference type="OrthoDB" id="6339427at2759"/>
<dbReference type="GO" id="GO:0016020">
    <property type="term" value="C:membrane"/>
    <property type="evidence" value="ECO:0007669"/>
    <property type="project" value="UniProtKB-SubCell"/>
</dbReference>
<dbReference type="PRINTS" id="PR00171">
    <property type="entry name" value="SUGRTRNSPORT"/>
</dbReference>
<dbReference type="InterPro" id="IPR036259">
    <property type="entry name" value="MFS_trans_sf"/>
</dbReference>
<dbReference type="PANTHER" id="PTHR48020:SF12">
    <property type="entry name" value="PROTON MYO-INOSITOL COTRANSPORTER"/>
    <property type="match status" value="1"/>
</dbReference>
<dbReference type="InterPro" id="IPR003663">
    <property type="entry name" value="Sugar/inositol_transpt"/>
</dbReference>
<evidence type="ECO:0000256" key="5">
    <source>
        <dbReference type="ARBA" id="ARBA00022989"/>
    </source>
</evidence>
<evidence type="ECO:0000256" key="1">
    <source>
        <dbReference type="ARBA" id="ARBA00004141"/>
    </source>
</evidence>
<dbReference type="AlphaFoldDB" id="A0A0G0ATF3"/>
<evidence type="ECO:0000259" key="9">
    <source>
        <dbReference type="PROSITE" id="PS50850"/>
    </source>
</evidence>
<comment type="caution">
    <text evidence="10">The sequence shown here is derived from an EMBL/GenBank/DDBJ whole genome shotgun (WGS) entry which is preliminary data.</text>
</comment>
<dbReference type="PROSITE" id="PS50850">
    <property type="entry name" value="MFS"/>
    <property type="match status" value="1"/>
</dbReference>
<dbReference type="OMA" id="TAVGFWR"/>
<comment type="subcellular location">
    <subcellularLocation>
        <location evidence="1">Membrane</location>
        <topology evidence="1">Multi-pass membrane protein</topology>
    </subcellularLocation>
</comment>
<feature type="compositionally biased region" description="Polar residues" evidence="7">
    <location>
        <begin position="1"/>
        <end position="20"/>
    </location>
</feature>
<evidence type="ECO:0000256" key="3">
    <source>
        <dbReference type="ARBA" id="ARBA00022448"/>
    </source>
</evidence>
<dbReference type="Gene3D" id="1.20.1250.20">
    <property type="entry name" value="MFS general substrate transporter like domains"/>
    <property type="match status" value="2"/>
</dbReference>
<dbReference type="PANTHER" id="PTHR48020">
    <property type="entry name" value="PROTON MYO-INOSITOL COTRANSPORTER"/>
    <property type="match status" value="1"/>
</dbReference>
<comment type="similarity">
    <text evidence="2">Belongs to the major facilitator superfamily. Sugar transporter (TC 2.A.1.1) family.</text>
</comment>
<feature type="transmembrane region" description="Helical" evidence="8">
    <location>
        <begin position="207"/>
        <end position="227"/>
    </location>
</feature>
<dbReference type="EMBL" id="JOKZ01000002">
    <property type="protein sequence ID" value="KKP07729.1"/>
    <property type="molecule type" value="Genomic_DNA"/>
</dbReference>
<keyword evidence="6 8" id="KW-0472">Membrane</keyword>
<sequence length="669" mass="74125">MASSGRNTGASARNESQYSAATRGRRQNGNAIIENPLDIGQKLTSLVHLTDEELQSDVRSFVETHLPSVKYENLLRAARVAKDIRTYDEVARRKGYSFESSLPVQLTAEEKRALSRERDVPFSEKGMRIVILTVSIAALLQGFVQSSFNGASLYKEEWGLHEHIKPSSSDNWKFGATNAVPFFVAALVGCPLSLPINYWFGRRGGICVAAFLILAGSIGAAFAKTWYQLLGIRIINGIGMGIKAVSTPILAGETAVGFWRGSAILAWQLWVAFGIMLGFAFNLIFTRAPSNETTLALINASPTVPSLVLFIIAMFFCPESPRFHLIKGPNYDVQKAYTCMTRIRNTELQALRDIYLVYKSLEQQAMGLGDMDPHAFRSPGFMWVMRDFLRQYMQLFQQRRLYNALISTSTVNLAQQLCGINVLAFYSGTLFAGASATDEQHSKIIPMAYSLGFVFAAVYSPGLGPIPFTLASESFPLSHREAGASWAIAINLGFAGILSIVYPSVNAGLKAIGALGLFSGLNIVALVMVFLLVEETKRRTLEDLDHIFAVSKRKFMRFQVFEYLPWLLQRYILGNPKPRPELYEDLIWGPMEGEDLAPFRAAHFLGRDTGTQLSILEPVELGQSRPRDFSREELQFGVYQPRASESAIDQSYAQGMQATNNEGPVGIGY</sequence>
<dbReference type="SUPFAM" id="SSF103473">
    <property type="entry name" value="MFS general substrate transporter"/>
    <property type="match status" value="1"/>
</dbReference>
<proteinExistence type="inferred from homology"/>
<dbReference type="InterPro" id="IPR020846">
    <property type="entry name" value="MFS_dom"/>
</dbReference>
<feature type="transmembrane region" description="Helical" evidence="8">
    <location>
        <begin position="483"/>
        <end position="505"/>
    </location>
</feature>
<dbReference type="Pfam" id="PF00083">
    <property type="entry name" value="Sugar_tr"/>
    <property type="match status" value="2"/>
</dbReference>
<feature type="transmembrane region" description="Helical" evidence="8">
    <location>
        <begin position="179"/>
        <end position="200"/>
    </location>
</feature>
<evidence type="ECO:0000313" key="11">
    <source>
        <dbReference type="Proteomes" id="UP000034112"/>
    </source>
</evidence>
<keyword evidence="3" id="KW-0813">Transport</keyword>
<evidence type="ECO:0000313" key="10">
    <source>
        <dbReference type="EMBL" id="KKP07729.1"/>
    </source>
</evidence>
<evidence type="ECO:0000256" key="6">
    <source>
        <dbReference type="ARBA" id="ARBA00023136"/>
    </source>
</evidence>
<evidence type="ECO:0000256" key="4">
    <source>
        <dbReference type="ARBA" id="ARBA00022692"/>
    </source>
</evidence>
<dbReference type="PROSITE" id="PS00217">
    <property type="entry name" value="SUGAR_TRANSPORT_2"/>
    <property type="match status" value="1"/>
</dbReference>
<feature type="domain" description="Major facilitator superfamily (MFS) profile" evidence="9">
    <location>
        <begin position="130"/>
        <end position="537"/>
    </location>
</feature>
<dbReference type="InterPro" id="IPR050814">
    <property type="entry name" value="Myo-inositol_Transporter"/>
</dbReference>
<gene>
    <name evidence="10" type="ORF">THAR02_00118</name>
</gene>
<dbReference type="Proteomes" id="UP000034112">
    <property type="component" value="Unassembled WGS sequence"/>
</dbReference>
<reference evidence="11" key="1">
    <citation type="journal article" date="2015" name="Genome Announc.">
        <title>Draft whole-genome sequence of the biocontrol agent Trichoderma harzianum T6776.</title>
        <authorList>
            <person name="Baroncelli R."/>
            <person name="Piaggeschi G."/>
            <person name="Fiorini L."/>
            <person name="Bertolini E."/>
            <person name="Zapparata A."/>
            <person name="Pe M.E."/>
            <person name="Sarrocco S."/>
            <person name="Vannacci G."/>
        </authorList>
    </citation>
    <scope>NUCLEOTIDE SEQUENCE [LARGE SCALE GENOMIC DNA]</scope>
    <source>
        <strain evidence="11">T6776</strain>
    </source>
</reference>
<dbReference type="GO" id="GO:0015791">
    <property type="term" value="P:polyol transmembrane transport"/>
    <property type="evidence" value="ECO:0007669"/>
    <property type="project" value="UniProtKB-ARBA"/>
</dbReference>
<evidence type="ECO:0000256" key="8">
    <source>
        <dbReference type="SAM" id="Phobius"/>
    </source>
</evidence>
<feature type="transmembrane region" description="Helical" evidence="8">
    <location>
        <begin position="447"/>
        <end position="471"/>
    </location>
</feature>
<dbReference type="InterPro" id="IPR005828">
    <property type="entry name" value="MFS_sugar_transport-like"/>
</dbReference>